<protein>
    <submittedName>
        <fullName evidence="3">Nicotinamide N-methylase</fullName>
    </submittedName>
</protein>
<reference evidence="3" key="2">
    <citation type="submission" date="2020-09" db="EMBL/GenBank/DDBJ databases">
        <authorList>
            <person name="Sun Q."/>
            <person name="Zhou Y."/>
        </authorList>
    </citation>
    <scope>NUCLEOTIDE SEQUENCE</scope>
    <source>
        <strain evidence="3">CGMCC 1.12426</strain>
    </source>
</reference>
<dbReference type="PANTHER" id="PTHR43648:SF1">
    <property type="entry name" value="ELECTRON TRANSFER FLAVOPROTEIN BETA SUBUNIT LYSINE METHYLTRANSFERASE"/>
    <property type="match status" value="1"/>
</dbReference>
<dbReference type="Gene3D" id="3.40.50.150">
    <property type="entry name" value="Vaccinia Virus protein VP39"/>
    <property type="match status" value="1"/>
</dbReference>
<dbReference type="InterPro" id="IPR050078">
    <property type="entry name" value="Ribosomal_L11_MeTrfase_PrmA"/>
</dbReference>
<dbReference type="PANTHER" id="PTHR43648">
    <property type="entry name" value="ELECTRON TRANSFER FLAVOPROTEIN BETA SUBUNIT LYSINE METHYLTRANSFERASE"/>
    <property type="match status" value="1"/>
</dbReference>
<evidence type="ECO:0000256" key="1">
    <source>
        <dbReference type="ARBA" id="ARBA00022603"/>
    </source>
</evidence>
<keyword evidence="1" id="KW-0489">Methyltransferase</keyword>
<dbReference type="SUPFAM" id="SSF53335">
    <property type="entry name" value="S-adenosyl-L-methionine-dependent methyltransferases"/>
    <property type="match status" value="1"/>
</dbReference>
<dbReference type="InterPro" id="IPR029063">
    <property type="entry name" value="SAM-dependent_MTases_sf"/>
</dbReference>
<keyword evidence="2" id="KW-0808">Transferase</keyword>
<reference evidence="3" key="1">
    <citation type="journal article" date="2014" name="Int. J. Syst. Evol. Microbiol.">
        <title>Complete genome sequence of Corynebacterium casei LMG S-19264T (=DSM 44701T), isolated from a smear-ripened cheese.</title>
        <authorList>
            <consortium name="US DOE Joint Genome Institute (JGI-PGF)"/>
            <person name="Walter F."/>
            <person name="Albersmeier A."/>
            <person name="Kalinowski J."/>
            <person name="Ruckert C."/>
        </authorList>
    </citation>
    <scope>NUCLEOTIDE SEQUENCE</scope>
    <source>
        <strain evidence="3">CGMCC 1.12426</strain>
    </source>
</reference>
<dbReference type="Proteomes" id="UP000605148">
    <property type="component" value="Unassembled WGS sequence"/>
</dbReference>
<evidence type="ECO:0000313" key="3">
    <source>
        <dbReference type="EMBL" id="GGB37847.1"/>
    </source>
</evidence>
<dbReference type="Pfam" id="PF06325">
    <property type="entry name" value="PrmA"/>
    <property type="match status" value="1"/>
</dbReference>
<keyword evidence="4" id="KW-1185">Reference proteome</keyword>
<dbReference type="RefSeq" id="WP_371871044.1">
    <property type="nucleotide sequence ID" value="NZ_BMFA01000002.1"/>
</dbReference>
<dbReference type="EMBL" id="BMFA01000002">
    <property type="protein sequence ID" value="GGB37847.1"/>
    <property type="molecule type" value="Genomic_DNA"/>
</dbReference>
<dbReference type="CDD" id="cd02440">
    <property type="entry name" value="AdoMet_MTases"/>
    <property type="match status" value="1"/>
</dbReference>
<name>A0A916WWE8_9HYPH</name>
<sequence>MSDSPIQDRSQFIKDQTRVRPVAHAPEIELHLADEAVELWLKTEEELGELGLEPPFWAFAWAGGQALARYILDTPGLVRGKRVLDFACGSGLIGIAAMKAGASRCDAVDIDPFAIEAARLNSELNGVELMLHCRDITSCGAPDAELVFCGDVFYDKNMAERTLGLLDRYLRKGVPILVGDPGRSYLPVERLDRLATFEVPGVGALEDLEVKKSSVFRFKPI</sequence>
<dbReference type="AlphaFoldDB" id="A0A916WWE8"/>
<evidence type="ECO:0000313" key="4">
    <source>
        <dbReference type="Proteomes" id="UP000605148"/>
    </source>
</evidence>
<proteinExistence type="predicted"/>
<dbReference type="GO" id="GO:0016279">
    <property type="term" value="F:protein-lysine N-methyltransferase activity"/>
    <property type="evidence" value="ECO:0007669"/>
    <property type="project" value="TreeGrafter"/>
</dbReference>
<accession>A0A916WWE8</accession>
<dbReference type="GO" id="GO:0032259">
    <property type="term" value="P:methylation"/>
    <property type="evidence" value="ECO:0007669"/>
    <property type="project" value="UniProtKB-KW"/>
</dbReference>
<gene>
    <name evidence="3" type="ORF">GCM10011316_07400</name>
</gene>
<comment type="caution">
    <text evidence="3">The sequence shown here is derived from an EMBL/GenBank/DDBJ whole genome shotgun (WGS) entry which is preliminary data.</text>
</comment>
<evidence type="ECO:0000256" key="2">
    <source>
        <dbReference type="ARBA" id="ARBA00022679"/>
    </source>
</evidence>
<organism evidence="3 4">
    <name type="scientific">Roseibium aquae</name>
    <dbReference type="NCBI Taxonomy" id="1323746"/>
    <lineage>
        <taxon>Bacteria</taxon>
        <taxon>Pseudomonadati</taxon>
        <taxon>Pseudomonadota</taxon>
        <taxon>Alphaproteobacteria</taxon>
        <taxon>Hyphomicrobiales</taxon>
        <taxon>Stappiaceae</taxon>
        <taxon>Roseibium</taxon>
    </lineage>
</organism>